<comment type="caution">
    <text evidence="2">The sequence shown here is derived from an EMBL/GenBank/DDBJ whole genome shotgun (WGS) entry which is preliminary data.</text>
</comment>
<organism evidence="2 3">
    <name type="scientific">Psilocybe cf. subviscida</name>
    <dbReference type="NCBI Taxonomy" id="2480587"/>
    <lineage>
        <taxon>Eukaryota</taxon>
        <taxon>Fungi</taxon>
        <taxon>Dikarya</taxon>
        <taxon>Basidiomycota</taxon>
        <taxon>Agaricomycotina</taxon>
        <taxon>Agaricomycetes</taxon>
        <taxon>Agaricomycetidae</taxon>
        <taxon>Agaricales</taxon>
        <taxon>Agaricineae</taxon>
        <taxon>Strophariaceae</taxon>
        <taxon>Psilocybe</taxon>
    </lineage>
</organism>
<proteinExistence type="predicted"/>
<feature type="compositionally biased region" description="Basic and acidic residues" evidence="1">
    <location>
        <begin position="268"/>
        <end position="278"/>
    </location>
</feature>
<feature type="region of interest" description="Disordered" evidence="1">
    <location>
        <begin position="519"/>
        <end position="568"/>
    </location>
</feature>
<dbReference type="AlphaFoldDB" id="A0A8H5F6S9"/>
<feature type="compositionally biased region" description="Low complexity" evidence="1">
    <location>
        <begin position="414"/>
        <end position="428"/>
    </location>
</feature>
<accession>A0A8H5F6S9</accession>
<sequence>MSRHNTAPISNPSLSTATVNMLEVPLSGDESTSPTKKKITRIPLFGRSRKKSNQSASSSPFVSSCIGRESSERGDQSSISRGPSVERPSEPALATPVPPLPVPNKSSSSSLGSKFAARFSHSRSKAVVSNVEPPPVPAVQPSGLYPPSAARAASFESSSSVMSKSRSTTPRPSQPAITVSLSPDDDERFKDLFTKETPANSSSRTAESRNASDPDASTPSTSPVVPSKEPSIYRRGFTPASAIAASVRHRHTASNERPPSTASKASRKNSESSEKGGEDSGNSTPRLSDAQYESPRPLEASSALEERGIPASLTRRSSIIGTESVTSALTPGRAPSVRSRMKSAASSRPSKPPTMPLPLPPSPSLPSSSPPNSPTFPRLAHHMHKESISSASISSQLPGIPRTRAQTISGGTNSRSSRMSPSLYSPTSPVSTIKPPHSASGSPRNSNEAFDVNNASADQLRQRLRARDKQYDELALYVEKLQKAHKREVDELLGRISTMEKDTVKLEKQIQGFMWMINENTPSQPKAPSTSALSQTRPSTTPVHESEPETGRAALSNRTRSRIVYNSDSGADSQAESLLVSGASGSESMTSAIIRKRIRRPYPVGDGAYVSSRAGSILRPTTVPASLAEKGLPDIPNLAANAKRTSVSSISVSPSSSTSSLLPPSPSITMSSLTAIPEGPPSALRPPHGYASDHLDSDRRARLMANRISTSSMASSVTAASSSYSANVKRSRPPSIAQVLDTSQKDNNILDKLRPFSYHAPAVT</sequence>
<keyword evidence="3" id="KW-1185">Reference proteome</keyword>
<evidence type="ECO:0000256" key="1">
    <source>
        <dbReference type="SAM" id="MobiDB-lite"/>
    </source>
</evidence>
<feature type="compositionally biased region" description="Low complexity" evidence="1">
    <location>
        <begin position="148"/>
        <end position="167"/>
    </location>
</feature>
<dbReference type="EMBL" id="JAACJJ010000015">
    <property type="protein sequence ID" value="KAF5325333.1"/>
    <property type="molecule type" value="Genomic_DNA"/>
</dbReference>
<feature type="compositionally biased region" description="Polar residues" evidence="1">
    <location>
        <begin position="404"/>
        <end position="413"/>
    </location>
</feature>
<feature type="compositionally biased region" description="Polar residues" evidence="1">
    <location>
        <begin position="314"/>
        <end position="329"/>
    </location>
</feature>
<feature type="compositionally biased region" description="Polar residues" evidence="1">
    <location>
        <begin position="255"/>
        <end position="264"/>
    </location>
</feature>
<feature type="compositionally biased region" description="Low complexity" evidence="1">
    <location>
        <begin position="103"/>
        <end position="114"/>
    </location>
</feature>
<feature type="compositionally biased region" description="Low complexity" evidence="1">
    <location>
        <begin position="646"/>
        <end position="674"/>
    </location>
</feature>
<feature type="region of interest" description="Disordered" evidence="1">
    <location>
        <begin position="646"/>
        <end position="694"/>
    </location>
</feature>
<protein>
    <submittedName>
        <fullName evidence="2">Uncharacterized protein</fullName>
    </submittedName>
</protein>
<feature type="region of interest" description="Disordered" evidence="1">
    <location>
        <begin position="25"/>
        <end position="456"/>
    </location>
</feature>
<dbReference type="Proteomes" id="UP000567179">
    <property type="component" value="Unassembled WGS sequence"/>
</dbReference>
<feature type="compositionally biased region" description="Polar residues" evidence="1">
    <location>
        <begin position="168"/>
        <end position="181"/>
    </location>
</feature>
<feature type="compositionally biased region" description="Low complexity" evidence="1">
    <location>
        <begin position="336"/>
        <end position="349"/>
    </location>
</feature>
<name>A0A8H5F6S9_9AGAR</name>
<feature type="compositionally biased region" description="Low complexity" evidence="1">
    <location>
        <begin position="213"/>
        <end position="227"/>
    </location>
</feature>
<evidence type="ECO:0000313" key="3">
    <source>
        <dbReference type="Proteomes" id="UP000567179"/>
    </source>
</evidence>
<feature type="compositionally biased region" description="Polar residues" evidence="1">
    <location>
        <begin position="439"/>
        <end position="456"/>
    </location>
</feature>
<reference evidence="2 3" key="1">
    <citation type="journal article" date="2020" name="ISME J.">
        <title>Uncovering the hidden diversity of litter-decomposition mechanisms in mushroom-forming fungi.</title>
        <authorList>
            <person name="Floudas D."/>
            <person name="Bentzer J."/>
            <person name="Ahren D."/>
            <person name="Johansson T."/>
            <person name="Persson P."/>
            <person name="Tunlid A."/>
        </authorList>
    </citation>
    <scope>NUCLEOTIDE SEQUENCE [LARGE SCALE GENOMIC DNA]</scope>
    <source>
        <strain evidence="2 3">CBS 101986</strain>
    </source>
</reference>
<feature type="compositionally biased region" description="Polar residues" evidence="1">
    <location>
        <begin position="519"/>
        <end position="543"/>
    </location>
</feature>
<gene>
    <name evidence="2" type="ORF">D9619_009588</name>
</gene>
<evidence type="ECO:0000313" key="2">
    <source>
        <dbReference type="EMBL" id="KAF5325333.1"/>
    </source>
</evidence>
<dbReference type="OrthoDB" id="2804750at2759"/>
<feature type="compositionally biased region" description="Pro residues" evidence="1">
    <location>
        <begin position="350"/>
        <end position="374"/>
    </location>
</feature>